<reference evidence="2 3" key="1">
    <citation type="journal article" date="2014" name="Int. J. Syst. Evol. Microbiol.">
        <title>Complete genome sequence of Corynebacterium casei LMG S-19264T (=DSM 44701T), isolated from a smear-ripened cheese.</title>
        <authorList>
            <consortium name="US DOE Joint Genome Institute (JGI-PGF)"/>
            <person name="Walter F."/>
            <person name="Albersmeier A."/>
            <person name="Kalinowski J."/>
            <person name="Ruckert C."/>
        </authorList>
    </citation>
    <scope>NUCLEOTIDE SEQUENCE [LARGE SCALE GENOMIC DNA]</scope>
    <source>
        <strain evidence="2 3">JCM 4677</strain>
    </source>
</reference>
<dbReference type="Proteomes" id="UP000516444">
    <property type="component" value="Chromosome"/>
</dbReference>
<feature type="compositionally biased region" description="Low complexity" evidence="1">
    <location>
        <begin position="87"/>
        <end position="96"/>
    </location>
</feature>
<dbReference type="KEGG" id="sgm:GCM10017557_42120"/>
<evidence type="ECO:0000256" key="1">
    <source>
        <dbReference type="SAM" id="MobiDB-lite"/>
    </source>
</evidence>
<protein>
    <submittedName>
        <fullName evidence="2">Uncharacterized protein</fullName>
    </submittedName>
</protein>
<keyword evidence="3" id="KW-1185">Reference proteome</keyword>
<organism evidence="2 3">
    <name type="scientific">Streptomyces aurantiacus</name>
    <dbReference type="NCBI Taxonomy" id="47760"/>
    <lineage>
        <taxon>Bacteria</taxon>
        <taxon>Bacillati</taxon>
        <taxon>Actinomycetota</taxon>
        <taxon>Actinomycetes</taxon>
        <taxon>Kitasatosporales</taxon>
        <taxon>Streptomycetaceae</taxon>
        <taxon>Streptomyces</taxon>
        <taxon>Streptomyces aurantiacus group</taxon>
    </lineage>
</organism>
<proteinExistence type="predicted"/>
<feature type="region of interest" description="Disordered" evidence="1">
    <location>
        <begin position="72"/>
        <end position="102"/>
    </location>
</feature>
<sequence>MGVHDAFDPVAHLVGNSACLTYATTYPASIPSAVDPHTVEQARFRGVKVERATVRTTLTPLGRVCSALPGSTVDGMEAPHAHPTRPAPASGAPSIPESERPRRRHVCDLGALVCHPPTDPAPSLPAASGRPQPWRTCFLIPKRRLGLLRIMRAGDEAVPAQGVVWCSGMGGESGSFRCIGPGVPGRATGPP</sequence>
<gene>
    <name evidence="2" type="ORF">GCM10017557_42120</name>
</gene>
<accession>A0A7G1P0S0</accession>
<dbReference type="EMBL" id="AP023440">
    <property type="protein sequence ID" value="BCL29353.1"/>
    <property type="molecule type" value="Genomic_DNA"/>
</dbReference>
<dbReference type="AlphaFoldDB" id="A0A7G1P0S0"/>
<name>A0A7G1P0S0_9ACTN</name>
<evidence type="ECO:0000313" key="2">
    <source>
        <dbReference type="EMBL" id="BCL29353.1"/>
    </source>
</evidence>
<evidence type="ECO:0000313" key="3">
    <source>
        <dbReference type="Proteomes" id="UP000516444"/>
    </source>
</evidence>